<evidence type="ECO:0000313" key="6">
    <source>
        <dbReference type="Proteomes" id="UP000264056"/>
    </source>
</evidence>
<organism evidence="3 5">
    <name type="scientific">Streptococcus chenjunshii</name>
    <dbReference type="NCBI Taxonomy" id="2173853"/>
    <lineage>
        <taxon>Bacteria</taxon>
        <taxon>Bacillati</taxon>
        <taxon>Bacillota</taxon>
        <taxon>Bacilli</taxon>
        <taxon>Lactobacillales</taxon>
        <taxon>Streptococcaceae</taxon>
        <taxon>Streptococcus</taxon>
    </lineage>
</organism>
<sequence length="132" mass="14727">MASGAKLKGYDELIRNMEKKLGPDKVKRAVNKSLRETSKLIEPDFKDAVSSYKDTGATVNAVVISGVKRDMGIPSIKLGFTSPRWNLVHLQELGYSRNPSPRGFGVIRRFSNELEGVYPKLIAEKLKEEFGD</sequence>
<dbReference type="RefSeq" id="WP_116878165.1">
    <property type="nucleotide sequence ID" value="NZ_CP031733.1"/>
</dbReference>
<gene>
    <name evidence="1" type="ORF">DDV21_010230</name>
    <name evidence="2" type="ORF">DDV22_05270</name>
    <name evidence="3" type="ORF">DDV23_05780</name>
</gene>
<dbReference type="EMBL" id="QVQZ01000010">
    <property type="protein sequence ID" value="RFU53215.1"/>
    <property type="molecule type" value="Genomic_DNA"/>
</dbReference>
<evidence type="ECO:0008006" key="7">
    <source>
        <dbReference type="Google" id="ProtNLM"/>
    </source>
</evidence>
<keyword evidence="6" id="KW-1185">Reference proteome</keyword>
<accession>A0A346NEI1</accession>
<proteinExistence type="predicted"/>
<reference evidence="1" key="4">
    <citation type="journal article" date="2019" name="Int. J. Syst. Evol. Microbiol.">
        <title>Streptococcus chenjunshii sp. nov. isolated from feces of Tibetan antelopes.</title>
        <authorList>
            <person name="Tian Z."/>
            <person name="Lu S."/>
            <person name="Jin D."/>
            <person name="Yang J."/>
            <person name="Pu J."/>
            <person name="Lai X.H."/>
            <person name="Bai X.N."/>
            <person name="Wu X.M."/>
            <person name="Li J."/>
            <person name="Wang S."/>
            <person name="Xu J."/>
        </authorList>
    </citation>
    <scope>NUCLEOTIDE SEQUENCE</scope>
    <source>
        <strain evidence="1">Z15</strain>
    </source>
</reference>
<dbReference type="AlphaFoldDB" id="A0A372KLR3"/>
<dbReference type="Proteomes" id="UP000264056">
    <property type="component" value="Unassembled WGS sequence"/>
</dbReference>
<dbReference type="Proteomes" id="UP000262901">
    <property type="component" value="Unassembled WGS sequence"/>
</dbReference>
<evidence type="ECO:0000313" key="3">
    <source>
        <dbReference type="EMBL" id="RFU53215.1"/>
    </source>
</evidence>
<name>A0A372KLR3_9STRE</name>
<dbReference type="Proteomes" id="UP000246115">
    <property type="component" value="Chromosome"/>
</dbReference>
<evidence type="ECO:0000313" key="2">
    <source>
        <dbReference type="EMBL" id="RFU51117.1"/>
    </source>
</evidence>
<dbReference type="EMBL" id="CP031733">
    <property type="protein sequence ID" value="AXQ79426.1"/>
    <property type="molecule type" value="Genomic_DNA"/>
</dbReference>
<reference evidence="2 6" key="1">
    <citation type="submission" date="2018-08" db="EMBL/GenBank/DDBJ databases">
        <title>Draft genome of Streptococcus sp .nov. Z2.</title>
        <authorList>
            <person name="Tian Z."/>
        </authorList>
    </citation>
    <scope>NUCLEOTIDE SEQUENCE [LARGE SCALE GENOMIC DNA]</scope>
    <source>
        <strain evidence="2 6">Z2</strain>
    </source>
</reference>
<evidence type="ECO:0000313" key="4">
    <source>
        <dbReference type="Proteomes" id="UP000246115"/>
    </source>
</evidence>
<protein>
    <recommendedName>
        <fullName evidence="7">HK97 gp10 family phage protein</fullName>
    </recommendedName>
</protein>
<reference evidence="3 5" key="2">
    <citation type="submission" date="2018-08" db="EMBL/GenBank/DDBJ databases">
        <title>Draft genome of Streptococcus sp. nov. Z1.</title>
        <authorList>
            <person name="Tian Z."/>
        </authorList>
    </citation>
    <scope>NUCLEOTIDE SEQUENCE [LARGE SCALE GENOMIC DNA]</scope>
    <source>
        <strain evidence="3">Z1</strain>
        <strain evidence="5">Z1(2018)</strain>
    </source>
</reference>
<accession>A0A372KLR3</accession>
<dbReference type="OrthoDB" id="2242464at2"/>
<reference evidence="4" key="3">
    <citation type="submission" date="2018-08" db="EMBL/GenBank/DDBJ databases">
        <title>Streptococcus chenjunshii sp. nov., isolated from stools sample of the Tibetan antelope in the Qinghai-Tibet plateau, China.</title>
        <authorList>
            <person name="Tian Z."/>
        </authorList>
    </citation>
    <scope>NUCLEOTIDE SEQUENCE [LARGE SCALE GENOMIC DNA]</scope>
    <source>
        <strain evidence="4">Z15</strain>
    </source>
</reference>
<evidence type="ECO:0000313" key="5">
    <source>
        <dbReference type="Proteomes" id="UP000262901"/>
    </source>
</evidence>
<dbReference type="KEGG" id="schj:DDV21_010230"/>
<dbReference type="EMBL" id="QVQY01000010">
    <property type="protein sequence ID" value="RFU51117.1"/>
    <property type="molecule type" value="Genomic_DNA"/>
</dbReference>
<evidence type="ECO:0000313" key="1">
    <source>
        <dbReference type="EMBL" id="AXQ79426.1"/>
    </source>
</evidence>